<dbReference type="CDD" id="cd16345">
    <property type="entry name" value="LMWP_ArsC"/>
    <property type="match status" value="1"/>
</dbReference>
<dbReference type="Proteomes" id="UP001321477">
    <property type="component" value="Chromosome"/>
</dbReference>
<name>A0ABM8H1M9_9MICO</name>
<dbReference type="EMBL" id="AP027734">
    <property type="protein sequence ID" value="BDZ54692.1"/>
    <property type="molecule type" value="Genomic_DNA"/>
</dbReference>
<feature type="domain" description="Phosphotyrosine protein phosphatase I" evidence="3">
    <location>
        <begin position="82"/>
        <end position="207"/>
    </location>
</feature>
<accession>A0ABM8H1M9</accession>
<evidence type="ECO:0000256" key="1">
    <source>
        <dbReference type="ARBA" id="ARBA00022849"/>
    </source>
</evidence>
<evidence type="ECO:0000313" key="5">
    <source>
        <dbReference type="Proteomes" id="UP001321477"/>
    </source>
</evidence>
<proteinExistence type="predicted"/>
<feature type="region of interest" description="Disordered" evidence="2">
    <location>
        <begin position="216"/>
        <end position="239"/>
    </location>
</feature>
<dbReference type="SUPFAM" id="SSF52788">
    <property type="entry name" value="Phosphotyrosine protein phosphatases I"/>
    <property type="match status" value="1"/>
</dbReference>
<dbReference type="RefSeq" id="WP_286328880.1">
    <property type="nucleotide sequence ID" value="NZ_AP027734.1"/>
</dbReference>
<dbReference type="InterPro" id="IPR048716">
    <property type="entry name" value="Phosphatase-like_N"/>
</dbReference>
<organism evidence="4 5">
    <name type="scientific">Agromyces marinus</name>
    <dbReference type="NCBI Taxonomy" id="1389020"/>
    <lineage>
        <taxon>Bacteria</taxon>
        <taxon>Bacillati</taxon>
        <taxon>Actinomycetota</taxon>
        <taxon>Actinomycetes</taxon>
        <taxon>Micrococcales</taxon>
        <taxon>Microbacteriaceae</taxon>
        <taxon>Agromyces</taxon>
    </lineage>
</organism>
<dbReference type="Pfam" id="PF01451">
    <property type="entry name" value="LMWPc"/>
    <property type="match status" value="1"/>
</dbReference>
<feature type="compositionally biased region" description="Basic and acidic residues" evidence="2">
    <location>
        <begin position="216"/>
        <end position="232"/>
    </location>
</feature>
<dbReference type="Gene3D" id="3.40.50.2300">
    <property type="match status" value="1"/>
</dbReference>
<dbReference type="InterPro" id="IPR023485">
    <property type="entry name" value="Ptyr_pPase"/>
</dbReference>
<keyword evidence="5" id="KW-1185">Reference proteome</keyword>
<protein>
    <submittedName>
        <fullName evidence="4">Low molecular weight phosphatase family protein</fullName>
    </submittedName>
</protein>
<dbReference type="InterPro" id="IPR036196">
    <property type="entry name" value="Ptyr_pPase_sf"/>
</dbReference>
<evidence type="ECO:0000313" key="4">
    <source>
        <dbReference type="EMBL" id="BDZ54692.1"/>
    </source>
</evidence>
<dbReference type="PANTHER" id="PTHR43428:SF1">
    <property type="entry name" value="ARSENATE REDUCTASE"/>
    <property type="match status" value="1"/>
</dbReference>
<sequence>MTRALGLNDARAVLHRSAERLATRYEGIVNEETVERVVFESYTALMRTAKVPAHVPSLAYRFAQDRLLALAQSKGAIPKAVPEVLFVCVQNSGRSQMAAGMLRKLAGDRVHVRSAGSEPGDSIHPEVVQVMAADGIDLTEEFPKPLTDDVVRAADAVITMGCGEACPIYPGMRYLDWHLDDPAELDLDGIRRVRDEIRAHLEQLLDEILRRRRGQVRDHREGARAMREDRGRPPNRGAP</sequence>
<reference evidence="5" key="1">
    <citation type="journal article" date="2019" name="Int. J. Syst. Evol. Microbiol.">
        <title>The Global Catalogue of Microorganisms (GCM) 10K type strain sequencing project: providing services to taxonomists for standard genome sequencing and annotation.</title>
        <authorList>
            <consortium name="The Broad Institute Genomics Platform"/>
            <consortium name="The Broad Institute Genome Sequencing Center for Infectious Disease"/>
            <person name="Wu L."/>
            <person name="Ma J."/>
        </authorList>
    </citation>
    <scope>NUCLEOTIDE SEQUENCE [LARGE SCALE GENOMIC DNA]</scope>
    <source>
        <strain evidence="5">NBRC 109019</strain>
    </source>
</reference>
<evidence type="ECO:0000256" key="2">
    <source>
        <dbReference type="SAM" id="MobiDB-lite"/>
    </source>
</evidence>
<evidence type="ECO:0000259" key="3">
    <source>
        <dbReference type="SMART" id="SM00226"/>
    </source>
</evidence>
<dbReference type="Pfam" id="PF21234">
    <property type="entry name" value="Phosphatase-like_N"/>
    <property type="match status" value="1"/>
</dbReference>
<dbReference type="SMART" id="SM00226">
    <property type="entry name" value="LMWPc"/>
    <property type="match status" value="1"/>
</dbReference>
<gene>
    <name evidence="4" type="ORF">GCM10025870_17650</name>
</gene>
<dbReference type="Gene3D" id="1.10.8.1060">
    <property type="entry name" value="Corynebacterium glutamicum thioredoxin-dependent arsenate reductase, N-terminal domain"/>
    <property type="match status" value="1"/>
</dbReference>
<keyword evidence="1" id="KW-0059">Arsenical resistance</keyword>
<dbReference type="PANTHER" id="PTHR43428">
    <property type="entry name" value="ARSENATE REDUCTASE"/>
    <property type="match status" value="1"/>
</dbReference>
<dbReference type="NCBIfam" id="NF046112">
    <property type="entry name" value="MSMEG_6209_Nter"/>
    <property type="match status" value="1"/>
</dbReference>